<accession>A0A843VXN6</accession>
<sequence length="174" mass="19593">MSWDLGLATISLGFRASSFHGQAYLCVGVDTSGLPTKKESHISKKLKRSTRAWGIPRGTTEENKQLHYTTLHYWSCYYTVGGTDPAPLRRGSELNDSRETSSSLSPIQPNTSHVNWFATPKTDSDKLTQVYLSVSQPRTKGPAAAPREKVKQLWRPTKHHHLRTTRSQAHAWHL</sequence>
<evidence type="ECO:0000256" key="1">
    <source>
        <dbReference type="SAM" id="MobiDB-lite"/>
    </source>
</evidence>
<name>A0A843VXN6_COLES</name>
<feature type="compositionally biased region" description="Polar residues" evidence="1">
    <location>
        <begin position="100"/>
        <end position="113"/>
    </location>
</feature>
<dbReference type="EMBL" id="NMUH01002082">
    <property type="protein sequence ID" value="MQL97664.1"/>
    <property type="molecule type" value="Genomic_DNA"/>
</dbReference>
<proteinExistence type="predicted"/>
<feature type="compositionally biased region" description="Basic and acidic residues" evidence="1">
    <location>
        <begin position="90"/>
        <end position="99"/>
    </location>
</feature>
<protein>
    <submittedName>
        <fullName evidence="2">Uncharacterized protein</fullName>
    </submittedName>
</protein>
<dbReference type="Proteomes" id="UP000652761">
    <property type="component" value="Unassembled WGS sequence"/>
</dbReference>
<evidence type="ECO:0000313" key="2">
    <source>
        <dbReference type="EMBL" id="MQL97664.1"/>
    </source>
</evidence>
<feature type="region of interest" description="Disordered" evidence="1">
    <location>
        <begin position="88"/>
        <end position="113"/>
    </location>
</feature>
<keyword evidence="3" id="KW-1185">Reference proteome</keyword>
<comment type="caution">
    <text evidence="2">The sequence shown here is derived from an EMBL/GenBank/DDBJ whole genome shotgun (WGS) entry which is preliminary data.</text>
</comment>
<gene>
    <name evidence="2" type="ORF">Taro_030363</name>
</gene>
<evidence type="ECO:0000313" key="3">
    <source>
        <dbReference type="Proteomes" id="UP000652761"/>
    </source>
</evidence>
<dbReference type="AlphaFoldDB" id="A0A843VXN6"/>
<reference evidence="2" key="1">
    <citation type="submission" date="2017-07" db="EMBL/GenBank/DDBJ databases">
        <title>Taro Niue Genome Assembly and Annotation.</title>
        <authorList>
            <person name="Atibalentja N."/>
            <person name="Keating K."/>
            <person name="Fields C.J."/>
        </authorList>
    </citation>
    <scope>NUCLEOTIDE SEQUENCE</scope>
    <source>
        <strain evidence="2">Niue_2</strain>
        <tissue evidence="2">Leaf</tissue>
    </source>
</reference>
<organism evidence="2 3">
    <name type="scientific">Colocasia esculenta</name>
    <name type="common">Wild taro</name>
    <name type="synonym">Arum esculentum</name>
    <dbReference type="NCBI Taxonomy" id="4460"/>
    <lineage>
        <taxon>Eukaryota</taxon>
        <taxon>Viridiplantae</taxon>
        <taxon>Streptophyta</taxon>
        <taxon>Embryophyta</taxon>
        <taxon>Tracheophyta</taxon>
        <taxon>Spermatophyta</taxon>
        <taxon>Magnoliopsida</taxon>
        <taxon>Liliopsida</taxon>
        <taxon>Araceae</taxon>
        <taxon>Aroideae</taxon>
        <taxon>Colocasieae</taxon>
        <taxon>Colocasia</taxon>
    </lineage>
</organism>